<dbReference type="Proteomes" id="UP000068196">
    <property type="component" value="Chromosome"/>
</dbReference>
<gene>
    <name evidence="7" type="ORF">THC_1659</name>
</gene>
<dbReference type="GO" id="GO:0003677">
    <property type="term" value="F:DNA binding"/>
    <property type="evidence" value="ECO:0007669"/>
    <property type="project" value="UniProtKB-UniRule"/>
</dbReference>
<dbReference type="PANTHER" id="PTHR33217">
    <property type="entry name" value="TRANSPOSASE FOR INSERTION SEQUENCE ELEMENT IS1081"/>
    <property type="match status" value="1"/>
</dbReference>
<dbReference type="OrthoDB" id="9779930at2"/>
<keyword evidence="5 6" id="KW-0233">DNA recombination</keyword>
<organism evidence="7 8">
    <name type="scientific">Caldimicrobium thiodismutans</name>
    <dbReference type="NCBI Taxonomy" id="1653476"/>
    <lineage>
        <taxon>Bacteria</taxon>
        <taxon>Pseudomonadati</taxon>
        <taxon>Thermodesulfobacteriota</taxon>
        <taxon>Thermodesulfobacteria</taxon>
        <taxon>Thermodesulfobacteriales</taxon>
        <taxon>Thermodesulfobacteriaceae</taxon>
        <taxon>Caldimicrobium</taxon>
    </lineage>
</organism>
<dbReference type="Pfam" id="PF00872">
    <property type="entry name" value="Transposase_mut"/>
    <property type="match status" value="1"/>
</dbReference>
<evidence type="ECO:0000313" key="7">
    <source>
        <dbReference type="EMBL" id="BAU24019.1"/>
    </source>
</evidence>
<comment type="function">
    <text evidence="1 6">Required for the transposition of the insertion element.</text>
</comment>
<dbReference type="InterPro" id="IPR001207">
    <property type="entry name" value="Transposase_mutator"/>
</dbReference>
<comment type="similarity">
    <text evidence="2 6">Belongs to the transposase mutator family.</text>
</comment>
<dbReference type="EMBL" id="AP014945">
    <property type="protein sequence ID" value="BAU24019.1"/>
    <property type="molecule type" value="Genomic_DNA"/>
</dbReference>
<sequence>MKEIYERHDEREWKLGFERFKRKWERIYPDIIRSWERDLDKLMVYLKYPYPLRRFIYTTNALERFIKEVKRRVKVIEVFPSEGSVDKIVYLVVEEMNEKYRSRRLKNFERIIEELRGERRARYGSGEIKIITNEKEFYTQKS</sequence>
<dbReference type="RefSeq" id="WP_068516018.1">
    <property type="nucleotide sequence ID" value="NZ_AP014945.1"/>
</dbReference>
<keyword evidence="6" id="KW-0814">Transposable element</keyword>
<dbReference type="KEGG" id="cthi:THC_1659"/>
<keyword evidence="4 6" id="KW-0238">DNA-binding</keyword>
<evidence type="ECO:0000256" key="1">
    <source>
        <dbReference type="ARBA" id="ARBA00002190"/>
    </source>
</evidence>
<evidence type="ECO:0000256" key="4">
    <source>
        <dbReference type="ARBA" id="ARBA00023125"/>
    </source>
</evidence>
<evidence type="ECO:0000256" key="3">
    <source>
        <dbReference type="ARBA" id="ARBA00022578"/>
    </source>
</evidence>
<dbReference type="GO" id="GO:0004803">
    <property type="term" value="F:transposase activity"/>
    <property type="evidence" value="ECO:0007669"/>
    <property type="project" value="UniProtKB-UniRule"/>
</dbReference>
<reference evidence="7 8" key="1">
    <citation type="journal article" date="2016" name="Int. J. Syst. Evol. Microbiol.">
        <title>Caldimicrobium thiodismutans sp. nov., a sulfur-disproportionating bacterium isolated from a hot spring, and emended description of the genus Caldimicrobium.</title>
        <authorList>
            <person name="Kojima H."/>
            <person name="Umezawa K."/>
            <person name="Fukui M."/>
        </authorList>
    </citation>
    <scope>NUCLEOTIDE SEQUENCE [LARGE SCALE GENOMIC DNA]</scope>
    <source>
        <strain evidence="7 8">TF1</strain>
    </source>
</reference>
<evidence type="ECO:0000256" key="2">
    <source>
        <dbReference type="ARBA" id="ARBA00010961"/>
    </source>
</evidence>
<name>A0A0U5AJD6_9BACT</name>
<proteinExistence type="inferred from homology"/>
<reference evidence="8" key="2">
    <citation type="journal article" date="2016" name="Int. J. Syst. Evol. Microbiol.">
        <title>Caldimicrobium thiodismutans sp. nov., a sulfur-disproportionating bacterium isolated from a hot spring.</title>
        <authorList>
            <person name="Kojima H."/>
            <person name="Umezawa K."/>
            <person name="Fukui M."/>
        </authorList>
    </citation>
    <scope>NUCLEOTIDE SEQUENCE [LARGE SCALE GENOMIC DNA]</scope>
    <source>
        <strain evidence="8">TF1</strain>
    </source>
</reference>
<dbReference type="AlphaFoldDB" id="A0A0U5AJD6"/>
<protein>
    <recommendedName>
        <fullName evidence="6">Mutator family transposase</fullName>
    </recommendedName>
</protein>
<keyword evidence="8" id="KW-1185">Reference proteome</keyword>
<evidence type="ECO:0000256" key="6">
    <source>
        <dbReference type="RuleBase" id="RU365089"/>
    </source>
</evidence>
<keyword evidence="3 6" id="KW-0815">Transposition</keyword>
<accession>A0A0U5AJD6</accession>
<dbReference type="PANTHER" id="PTHR33217:SF8">
    <property type="entry name" value="MUTATOR FAMILY TRANSPOSASE"/>
    <property type="match status" value="1"/>
</dbReference>
<evidence type="ECO:0000256" key="5">
    <source>
        <dbReference type="ARBA" id="ARBA00023172"/>
    </source>
</evidence>
<evidence type="ECO:0000313" key="8">
    <source>
        <dbReference type="Proteomes" id="UP000068196"/>
    </source>
</evidence>
<dbReference type="GO" id="GO:0006313">
    <property type="term" value="P:DNA transposition"/>
    <property type="evidence" value="ECO:0007669"/>
    <property type="project" value="UniProtKB-UniRule"/>
</dbReference>